<dbReference type="PROSITE" id="PS00194">
    <property type="entry name" value="THIOREDOXIN_1"/>
    <property type="match status" value="1"/>
</dbReference>
<dbReference type="PROSITE" id="PS51352">
    <property type="entry name" value="THIOREDOXIN_2"/>
    <property type="match status" value="1"/>
</dbReference>
<dbReference type="EMBL" id="FUWV01000013">
    <property type="protein sequence ID" value="SJZ84206.1"/>
    <property type="molecule type" value="Genomic_DNA"/>
</dbReference>
<keyword evidence="4 9" id="KW-0812">Transmembrane</keyword>
<dbReference type="Pfam" id="PF02683">
    <property type="entry name" value="DsbD_TM"/>
    <property type="match status" value="1"/>
</dbReference>
<comment type="subcellular location">
    <subcellularLocation>
        <location evidence="1">Cell membrane</location>
        <topology evidence="1">Multi-pass membrane protein</topology>
    </subcellularLocation>
</comment>
<dbReference type="Proteomes" id="UP000196365">
    <property type="component" value="Unassembled WGS sequence"/>
</dbReference>
<reference evidence="11 12" key="1">
    <citation type="submission" date="2017-02" db="EMBL/GenBank/DDBJ databases">
        <authorList>
            <person name="Peterson S.W."/>
        </authorList>
    </citation>
    <scope>NUCLEOTIDE SEQUENCE [LARGE SCALE GENOMIC DNA]</scope>
    <source>
        <strain evidence="11 12">DSM 15102</strain>
    </source>
</reference>
<keyword evidence="5" id="KW-0201">Cytochrome c-type biogenesis</keyword>
<protein>
    <submittedName>
        <fullName evidence="11">Cytochrome c-type biogenesis protein</fullName>
    </submittedName>
</protein>
<dbReference type="GO" id="GO:0016491">
    <property type="term" value="F:oxidoreductase activity"/>
    <property type="evidence" value="ECO:0007669"/>
    <property type="project" value="InterPro"/>
</dbReference>
<dbReference type="InterPro" id="IPR051790">
    <property type="entry name" value="Cytochrome_c-biogenesis_DsbD"/>
</dbReference>
<dbReference type="GO" id="GO:0017004">
    <property type="term" value="P:cytochrome complex assembly"/>
    <property type="evidence" value="ECO:0007669"/>
    <property type="project" value="UniProtKB-KW"/>
</dbReference>
<dbReference type="PANTHER" id="PTHR31272">
    <property type="entry name" value="CYTOCHROME C-TYPE BIOGENESIS PROTEIN HI_1454-RELATED"/>
    <property type="match status" value="1"/>
</dbReference>
<organism evidence="11 12">
    <name type="scientific">Garciella nitratireducens DSM 15102</name>
    <dbReference type="NCBI Taxonomy" id="1121911"/>
    <lineage>
        <taxon>Bacteria</taxon>
        <taxon>Bacillati</taxon>
        <taxon>Bacillota</taxon>
        <taxon>Clostridia</taxon>
        <taxon>Eubacteriales</taxon>
        <taxon>Eubacteriaceae</taxon>
        <taxon>Garciella</taxon>
    </lineage>
</organism>
<keyword evidence="7 9" id="KW-0472">Membrane</keyword>
<keyword evidence="3" id="KW-1003">Cell membrane</keyword>
<keyword evidence="6 9" id="KW-1133">Transmembrane helix</keyword>
<evidence type="ECO:0000256" key="7">
    <source>
        <dbReference type="ARBA" id="ARBA00023136"/>
    </source>
</evidence>
<evidence type="ECO:0000259" key="10">
    <source>
        <dbReference type="PROSITE" id="PS51352"/>
    </source>
</evidence>
<feature type="transmembrane region" description="Helical" evidence="9">
    <location>
        <begin position="88"/>
        <end position="110"/>
    </location>
</feature>
<feature type="transmembrane region" description="Helical" evidence="9">
    <location>
        <begin position="53"/>
        <end position="82"/>
    </location>
</feature>
<feature type="transmembrane region" description="Helical" evidence="9">
    <location>
        <begin position="6"/>
        <end position="32"/>
    </location>
</feature>
<dbReference type="InterPro" id="IPR013766">
    <property type="entry name" value="Thioredoxin_domain"/>
</dbReference>
<dbReference type="GO" id="GO:0005886">
    <property type="term" value="C:plasma membrane"/>
    <property type="evidence" value="ECO:0007669"/>
    <property type="project" value="UniProtKB-SubCell"/>
</dbReference>
<keyword evidence="12" id="KW-1185">Reference proteome</keyword>
<gene>
    <name evidence="11" type="ORF">SAMN02745973_01861</name>
</gene>
<feature type="compositionally biased region" description="Basic and acidic residues" evidence="8">
    <location>
        <begin position="253"/>
        <end position="265"/>
    </location>
</feature>
<dbReference type="SUPFAM" id="SSF52833">
    <property type="entry name" value="Thioredoxin-like"/>
    <property type="match status" value="1"/>
</dbReference>
<dbReference type="AlphaFoldDB" id="A0A1T4NYV2"/>
<evidence type="ECO:0000313" key="11">
    <source>
        <dbReference type="EMBL" id="SJZ84206.1"/>
    </source>
</evidence>
<proteinExistence type="inferred from homology"/>
<feature type="region of interest" description="Disordered" evidence="8">
    <location>
        <begin position="244"/>
        <end position="265"/>
    </location>
</feature>
<sequence length="412" mass="46139">MEHINFIVVFVEGLLSFFSPCVISILPIYLAILSGSSVRNLKEGNVKLKDSPLLKNTILFVLGISTTFFILGSSISAFKYFFTSNKEIMTTIGGILIIIMGLFYLGYLNLPFLQKEKKFNLGVREMKSWTAYLLGFTFSFGWSPCIGPMLASALIMSSSSDSALIGNLLILIYTIGFTLPFIIISIFYNRLLKYVDNVKHNMKTIQKIGGAILIITGLVMALGGTDKIAGYFKKLEENPTKYRQEITDEDTKEDVNKKEPSEENVENGKDKFAAIDFTLVDQYGEIHTLSEYKGKVVFLNFWATWCPPCRMEMPDIEEVYKEKGKNAEDVIILGVAGPNLGREGSKEEIIAFLKEEGYTYPVVFDETGDIMATYSIQSLPTTFIIDRDGNIVDYILGAMSKETMENIIDVAD</sequence>
<dbReference type="RefSeq" id="WP_087679232.1">
    <property type="nucleotide sequence ID" value="NZ_FUWV01000013.1"/>
</dbReference>
<comment type="similarity">
    <text evidence="2">Belongs to the DsbD family.</text>
</comment>
<evidence type="ECO:0000256" key="8">
    <source>
        <dbReference type="SAM" id="MobiDB-lite"/>
    </source>
</evidence>
<dbReference type="InterPro" id="IPR003834">
    <property type="entry name" value="Cyt_c_assmbl_TM_dom"/>
</dbReference>
<feature type="domain" description="Thioredoxin" evidence="10">
    <location>
        <begin position="268"/>
        <end position="412"/>
    </location>
</feature>
<feature type="transmembrane region" description="Helical" evidence="9">
    <location>
        <begin position="208"/>
        <end position="225"/>
    </location>
</feature>
<dbReference type="PANTHER" id="PTHR31272:SF4">
    <property type="entry name" value="CYTOCHROME C-TYPE BIOGENESIS PROTEIN HI_1454-RELATED"/>
    <property type="match status" value="1"/>
</dbReference>
<evidence type="ECO:0000313" key="12">
    <source>
        <dbReference type="Proteomes" id="UP000196365"/>
    </source>
</evidence>
<accession>A0A1T4NYV2</accession>
<evidence type="ECO:0000256" key="4">
    <source>
        <dbReference type="ARBA" id="ARBA00022692"/>
    </source>
</evidence>
<evidence type="ECO:0000256" key="2">
    <source>
        <dbReference type="ARBA" id="ARBA00006143"/>
    </source>
</evidence>
<evidence type="ECO:0000256" key="1">
    <source>
        <dbReference type="ARBA" id="ARBA00004651"/>
    </source>
</evidence>
<feature type="transmembrane region" description="Helical" evidence="9">
    <location>
        <begin position="168"/>
        <end position="188"/>
    </location>
</feature>
<dbReference type="Gene3D" id="3.40.30.10">
    <property type="entry name" value="Glutaredoxin"/>
    <property type="match status" value="1"/>
</dbReference>
<evidence type="ECO:0000256" key="3">
    <source>
        <dbReference type="ARBA" id="ARBA00022475"/>
    </source>
</evidence>
<feature type="transmembrane region" description="Helical" evidence="9">
    <location>
        <begin position="131"/>
        <end position="156"/>
    </location>
</feature>
<dbReference type="InterPro" id="IPR017937">
    <property type="entry name" value="Thioredoxin_CS"/>
</dbReference>
<dbReference type="InterPro" id="IPR036249">
    <property type="entry name" value="Thioredoxin-like_sf"/>
</dbReference>
<evidence type="ECO:0000256" key="6">
    <source>
        <dbReference type="ARBA" id="ARBA00022989"/>
    </source>
</evidence>
<dbReference type="InterPro" id="IPR013740">
    <property type="entry name" value="Redoxin"/>
</dbReference>
<dbReference type="OrthoDB" id="9809733at2"/>
<name>A0A1T4NYV2_9FIRM</name>
<dbReference type="CDD" id="cd02966">
    <property type="entry name" value="TlpA_like_family"/>
    <property type="match status" value="1"/>
</dbReference>
<evidence type="ECO:0000256" key="5">
    <source>
        <dbReference type="ARBA" id="ARBA00022748"/>
    </source>
</evidence>
<dbReference type="Pfam" id="PF08534">
    <property type="entry name" value="Redoxin"/>
    <property type="match status" value="1"/>
</dbReference>
<evidence type="ECO:0000256" key="9">
    <source>
        <dbReference type="SAM" id="Phobius"/>
    </source>
</evidence>